<reference evidence="3" key="1">
    <citation type="submission" date="2015-01" db="EMBL/GenBank/DDBJ databases">
        <authorList>
            <person name="Manzoor Shahid"/>
            <person name="Zubair Saima"/>
        </authorList>
    </citation>
    <scope>NUCLEOTIDE SEQUENCE [LARGE SCALE GENOMIC DNA]</scope>
    <source>
        <strain evidence="3">Sp3</strain>
    </source>
</reference>
<name>A0A0B7ML89_9FIRM</name>
<evidence type="ECO:0000313" key="2">
    <source>
        <dbReference type="EMBL" id="CEO88442.1"/>
    </source>
</evidence>
<dbReference type="EMBL" id="CDRZ01000101">
    <property type="protein sequence ID" value="CEO88442.1"/>
    <property type="molecule type" value="Genomic_DNA"/>
</dbReference>
<evidence type="ECO:0000259" key="1">
    <source>
        <dbReference type="Pfam" id="PF12654"/>
    </source>
</evidence>
<keyword evidence="3" id="KW-1185">Reference proteome</keyword>
<dbReference type="Pfam" id="PF12654">
    <property type="entry name" value="DUF3786"/>
    <property type="match status" value="1"/>
</dbReference>
<dbReference type="RefSeq" id="WP_044664597.1">
    <property type="nucleotide sequence ID" value="NZ_CDRZ01000101.1"/>
</dbReference>
<dbReference type="AlphaFoldDB" id="A0A0B7ML89"/>
<gene>
    <name evidence="2" type="ORF">SSCH_190014</name>
</gene>
<dbReference type="OrthoDB" id="159408at2"/>
<organism evidence="2 3">
    <name type="scientific">Syntrophaceticus schinkii</name>
    <dbReference type="NCBI Taxonomy" id="499207"/>
    <lineage>
        <taxon>Bacteria</taxon>
        <taxon>Bacillati</taxon>
        <taxon>Bacillota</taxon>
        <taxon>Clostridia</taxon>
        <taxon>Thermoanaerobacterales</taxon>
        <taxon>Thermoanaerobacterales Family III. Incertae Sedis</taxon>
        <taxon>Syntrophaceticus</taxon>
    </lineage>
</organism>
<accession>A0A0B7ML89</accession>
<sequence length="199" mass="22373">MFSAAYREAKDEFARCCPERMARLSGAEYDPDKKEIRVVYLNRSYSLSHPEGRFTYPHDPADLPLEEQSLILQYLAQATGEPLNNRWISYAELPNGMLHDRPFRIQAVEPLVRVFSGQPGRLLQVSRTLGGQEVGMGDIGVVIPVFPKIPVAVILWVADEEFPARANMIFDASAPKYLSTAALYILGSVVTERLKKMVM</sequence>
<dbReference type="Proteomes" id="UP000046155">
    <property type="component" value="Unassembled WGS sequence"/>
</dbReference>
<dbReference type="InterPro" id="IPR024264">
    <property type="entry name" value="DUF3786"/>
</dbReference>
<protein>
    <recommendedName>
        <fullName evidence="1">DUF3786 domain-containing protein</fullName>
    </recommendedName>
</protein>
<feature type="domain" description="DUF3786" evidence="1">
    <location>
        <begin position="18"/>
        <end position="192"/>
    </location>
</feature>
<proteinExistence type="predicted"/>
<evidence type="ECO:0000313" key="3">
    <source>
        <dbReference type="Proteomes" id="UP000046155"/>
    </source>
</evidence>